<protein>
    <submittedName>
        <fullName evidence="2">Uncharacterized protein</fullName>
    </submittedName>
</protein>
<sequence>MSVVRTADSSSSSSSRLLAYWRQPRSGSIIPRTRPPTLCPSQPKQPLSTTELTVATENIGKLKQTDAPAPLQLACSFDEQTQAQQRTIGSSETQYVDCEVEVKCSDEVPDVKLDIQALDDAATGEFPALLAQPSTSHHVTEPDEQCGTNCGSAAVLATHATYQAGVPLSAAIVA</sequence>
<reference evidence="2" key="1">
    <citation type="submission" date="2022-07" db="EMBL/GenBank/DDBJ databases">
        <title>Phylogenomic reconstructions and comparative analyses of Kickxellomycotina fungi.</title>
        <authorList>
            <person name="Reynolds N.K."/>
            <person name="Stajich J.E."/>
            <person name="Barry K."/>
            <person name="Grigoriev I.V."/>
            <person name="Crous P."/>
            <person name="Smith M.E."/>
        </authorList>
    </citation>
    <scope>NUCLEOTIDE SEQUENCE</scope>
    <source>
        <strain evidence="2">IMI 214461</strain>
    </source>
</reference>
<organism evidence="2 3">
    <name type="scientific">Coemansia thaxteri</name>
    <dbReference type="NCBI Taxonomy" id="2663907"/>
    <lineage>
        <taxon>Eukaryota</taxon>
        <taxon>Fungi</taxon>
        <taxon>Fungi incertae sedis</taxon>
        <taxon>Zoopagomycota</taxon>
        <taxon>Kickxellomycotina</taxon>
        <taxon>Kickxellomycetes</taxon>
        <taxon>Kickxellales</taxon>
        <taxon>Kickxellaceae</taxon>
        <taxon>Coemansia</taxon>
    </lineage>
</organism>
<dbReference type="EMBL" id="JANBQF010000403">
    <property type="protein sequence ID" value="KAJ2001476.1"/>
    <property type="molecule type" value="Genomic_DNA"/>
</dbReference>
<accession>A0A9W8EIH9</accession>
<dbReference type="AlphaFoldDB" id="A0A9W8EIH9"/>
<evidence type="ECO:0000256" key="1">
    <source>
        <dbReference type="SAM" id="MobiDB-lite"/>
    </source>
</evidence>
<evidence type="ECO:0000313" key="3">
    <source>
        <dbReference type="Proteomes" id="UP001150907"/>
    </source>
</evidence>
<comment type="caution">
    <text evidence="2">The sequence shown here is derived from an EMBL/GenBank/DDBJ whole genome shotgun (WGS) entry which is preliminary data.</text>
</comment>
<name>A0A9W8EIH9_9FUNG</name>
<keyword evidence="3" id="KW-1185">Reference proteome</keyword>
<feature type="compositionally biased region" description="Polar residues" evidence="1">
    <location>
        <begin position="39"/>
        <end position="48"/>
    </location>
</feature>
<evidence type="ECO:0000313" key="2">
    <source>
        <dbReference type="EMBL" id="KAJ2001476.1"/>
    </source>
</evidence>
<gene>
    <name evidence="2" type="ORF">H4R26_004114</name>
</gene>
<feature type="region of interest" description="Disordered" evidence="1">
    <location>
        <begin position="29"/>
        <end position="48"/>
    </location>
</feature>
<proteinExistence type="predicted"/>
<dbReference type="Proteomes" id="UP001150907">
    <property type="component" value="Unassembled WGS sequence"/>
</dbReference>